<feature type="region of interest" description="Disordered" evidence="1">
    <location>
        <begin position="96"/>
        <end position="189"/>
    </location>
</feature>
<comment type="caution">
    <text evidence="2">The sequence shown here is derived from an EMBL/GenBank/DDBJ whole genome shotgun (WGS) entry which is preliminary data.</text>
</comment>
<evidence type="ECO:0000256" key="1">
    <source>
        <dbReference type="SAM" id="MobiDB-lite"/>
    </source>
</evidence>
<evidence type="ECO:0000313" key="2">
    <source>
        <dbReference type="EMBL" id="GBG65660.1"/>
    </source>
</evidence>
<feature type="region of interest" description="Disordered" evidence="1">
    <location>
        <begin position="1"/>
        <end position="26"/>
    </location>
</feature>
<protein>
    <submittedName>
        <fullName evidence="2">Uncharacterized protein</fullName>
    </submittedName>
</protein>
<gene>
    <name evidence="2" type="ORF">CBR_g51960</name>
</gene>
<dbReference type="AlphaFoldDB" id="A0A388K6H9"/>
<feature type="compositionally biased region" description="Gly residues" evidence="1">
    <location>
        <begin position="100"/>
        <end position="113"/>
    </location>
</feature>
<sequence length="336" mass="36217">MSEENKVENGVEEGDVTMPVGTTGGLLQRRTPRTRMKKRTRKVSFCETTQIIFADGLGMSTAVLRPSSISPPDAVAAVAQKVMDKVVDKVVDKVTDMEGGEGGEGGEGTGEEVGGWQSDDGPVNIRAGDDKRGGGGGGGRRSGRGRGRVVEEERRDWPQDDGQQDGEALPLRPSFAGEDYDQLPDPDKMGSAIFRRERDISNQGGRWEAGAGNDNSTEGFQFRREPLTTMTNGTQTAVSRQSPIFPPDLYGFADGRRRRSLRLSAGADWTTSRSPASQLAADDNSASSEFFRRQSDGSARQGADSVCAYYVLLLMGVDYGRVLMGVDDYVLPSSSE</sequence>
<organism evidence="2 3">
    <name type="scientific">Chara braunii</name>
    <name type="common">Braun's stonewort</name>
    <dbReference type="NCBI Taxonomy" id="69332"/>
    <lineage>
        <taxon>Eukaryota</taxon>
        <taxon>Viridiplantae</taxon>
        <taxon>Streptophyta</taxon>
        <taxon>Charophyceae</taxon>
        <taxon>Charales</taxon>
        <taxon>Characeae</taxon>
        <taxon>Chara</taxon>
    </lineage>
</organism>
<proteinExistence type="predicted"/>
<accession>A0A388K6H9</accession>
<keyword evidence="3" id="KW-1185">Reference proteome</keyword>
<reference evidence="2 3" key="1">
    <citation type="journal article" date="2018" name="Cell">
        <title>The Chara Genome: Secondary Complexity and Implications for Plant Terrestrialization.</title>
        <authorList>
            <person name="Nishiyama T."/>
            <person name="Sakayama H."/>
            <person name="Vries J.D."/>
            <person name="Buschmann H."/>
            <person name="Saint-Marcoux D."/>
            <person name="Ullrich K.K."/>
            <person name="Haas F.B."/>
            <person name="Vanderstraeten L."/>
            <person name="Becker D."/>
            <person name="Lang D."/>
            <person name="Vosolsobe S."/>
            <person name="Rombauts S."/>
            <person name="Wilhelmsson P.K.I."/>
            <person name="Janitza P."/>
            <person name="Kern R."/>
            <person name="Heyl A."/>
            <person name="Rumpler F."/>
            <person name="Villalobos L.I.A.C."/>
            <person name="Clay J.M."/>
            <person name="Skokan R."/>
            <person name="Toyoda A."/>
            <person name="Suzuki Y."/>
            <person name="Kagoshima H."/>
            <person name="Schijlen E."/>
            <person name="Tajeshwar N."/>
            <person name="Catarino B."/>
            <person name="Hetherington A.J."/>
            <person name="Saltykova A."/>
            <person name="Bonnot C."/>
            <person name="Breuninger H."/>
            <person name="Symeonidi A."/>
            <person name="Radhakrishnan G.V."/>
            <person name="Van Nieuwerburgh F."/>
            <person name="Deforce D."/>
            <person name="Chang C."/>
            <person name="Karol K.G."/>
            <person name="Hedrich R."/>
            <person name="Ulvskov P."/>
            <person name="Glockner G."/>
            <person name="Delwiche C.F."/>
            <person name="Petrasek J."/>
            <person name="Van de Peer Y."/>
            <person name="Friml J."/>
            <person name="Beilby M."/>
            <person name="Dolan L."/>
            <person name="Kohara Y."/>
            <person name="Sugano S."/>
            <person name="Fujiyama A."/>
            <person name="Delaux P.-M."/>
            <person name="Quint M."/>
            <person name="TheiBen G."/>
            <person name="Hagemann M."/>
            <person name="Harholt J."/>
            <person name="Dunand C."/>
            <person name="Zachgo S."/>
            <person name="Langdale J."/>
            <person name="Maumus F."/>
            <person name="Straeten D.V.D."/>
            <person name="Gould S.B."/>
            <person name="Rensing S.A."/>
        </authorList>
    </citation>
    <scope>NUCLEOTIDE SEQUENCE [LARGE SCALE GENOMIC DNA]</scope>
    <source>
        <strain evidence="2 3">S276</strain>
    </source>
</reference>
<dbReference type="Proteomes" id="UP000265515">
    <property type="component" value="Unassembled WGS sequence"/>
</dbReference>
<dbReference type="EMBL" id="BFEA01000064">
    <property type="protein sequence ID" value="GBG65660.1"/>
    <property type="molecule type" value="Genomic_DNA"/>
</dbReference>
<feature type="compositionally biased region" description="Basic and acidic residues" evidence="1">
    <location>
        <begin position="148"/>
        <end position="158"/>
    </location>
</feature>
<dbReference type="Gramene" id="GBG65660">
    <property type="protein sequence ID" value="GBG65660"/>
    <property type="gene ID" value="CBR_g51960"/>
</dbReference>
<evidence type="ECO:0000313" key="3">
    <source>
        <dbReference type="Proteomes" id="UP000265515"/>
    </source>
</evidence>
<name>A0A388K6H9_CHABU</name>